<feature type="non-terminal residue" evidence="1">
    <location>
        <position position="1"/>
    </location>
</feature>
<reference evidence="1 2" key="2">
    <citation type="submission" date="2009-02" db="EMBL/GenBank/DDBJ databases">
        <title>Draft genome sequence of Clostridium asparagiforme (DSM 15981).</title>
        <authorList>
            <person name="Sudarsanam P."/>
            <person name="Ley R."/>
            <person name="Guruge J."/>
            <person name="Turnbaugh P.J."/>
            <person name="Mahowald M."/>
            <person name="Liep D."/>
            <person name="Gordon J."/>
        </authorList>
    </citation>
    <scope>NUCLEOTIDE SEQUENCE [LARGE SCALE GENOMIC DNA]</scope>
    <source>
        <strain evidence="1 2">DSM 15981</strain>
    </source>
</reference>
<proteinExistence type="predicted"/>
<keyword evidence="2" id="KW-1185">Reference proteome</keyword>
<gene>
    <name evidence="1" type="ORF">CLOSTASPAR_01470</name>
</gene>
<evidence type="ECO:0000313" key="1">
    <source>
        <dbReference type="EMBL" id="EEG56409.1"/>
    </source>
</evidence>
<dbReference type="AlphaFoldDB" id="C0CWU9"/>
<accession>C0CWU9</accession>
<dbReference type="EMBL" id="ACCJ01000068">
    <property type="protein sequence ID" value="EEG56409.1"/>
    <property type="molecule type" value="Genomic_DNA"/>
</dbReference>
<organism evidence="1 2">
    <name type="scientific">[Clostridium] asparagiforme DSM 15981</name>
    <dbReference type="NCBI Taxonomy" id="518636"/>
    <lineage>
        <taxon>Bacteria</taxon>
        <taxon>Bacillati</taxon>
        <taxon>Bacillota</taxon>
        <taxon>Clostridia</taxon>
        <taxon>Lachnospirales</taxon>
        <taxon>Lachnospiraceae</taxon>
        <taxon>Enterocloster</taxon>
    </lineage>
</organism>
<protein>
    <submittedName>
        <fullName evidence="1">Uncharacterized protein</fullName>
    </submittedName>
</protein>
<reference evidence="1 2" key="1">
    <citation type="submission" date="2009-01" db="EMBL/GenBank/DDBJ databases">
        <authorList>
            <person name="Fulton L."/>
            <person name="Clifton S."/>
            <person name="Fulton B."/>
            <person name="Xu J."/>
            <person name="Minx P."/>
            <person name="Pepin K.H."/>
            <person name="Johnson M."/>
            <person name="Bhonagiri V."/>
            <person name="Nash W.E."/>
            <person name="Mardis E.R."/>
            <person name="Wilson R.K."/>
        </authorList>
    </citation>
    <scope>NUCLEOTIDE SEQUENCE [LARGE SCALE GENOMIC DNA]</scope>
    <source>
        <strain evidence="1 2">DSM 15981</strain>
    </source>
</reference>
<dbReference type="HOGENOM" id="CLU_2503017_0_0_9"/>
<name>C0CWU9_9FIRM</name>
<dbReference type="Proteomes" id="UP000004756">
    <property type="component" value="Unassembled WGS sequence"/>
</dbReference>
<evidence type="ECO:0000313" key="2">
    <source>
        <dbReference type="Proteomes" id="UP000004756"/>
    </source>
</evidence>
<dbReference type="RefSeq" id="WP_007708662.1">
    <property type="nucleotide sequence ID" value="NZ_GG657591.1"/>
</dbReference>
<sequence length="86" mass="9450">PRAVIPLHKLHELPDTGLSYPALAADNIKDALVGRFSSGNRRICLVFSGFFIGQAETMEIPRTEADYSTADCGQIETRVAAFIERL</sequence>
<comment type="caution">
    <text evidence="1">The sequence shown here is derived from an EMBL/GenBank/DDBJ whole genome shotgun (WGS) entry which is preliminary data.</text>
</comment>